<keyword evidence="1" id="KW-0812">Transmembrane</keyword>
<dbReference type="RefSeq" id="WP_187333275.1">
    <property type="nucleotide sequence ID" value="NZ_CP060490.1"/>
</dbReference>
<feature type="transmembrane region" description="Helical" evidence="1">
    <location>
        <begin position="45"/>
        <end position="65"/>
    </location>
</feature>
<dbReference type="KEGG" id="ohi:H8790_01135"/>
<evidence type="ECO:0000313" key="3">
    <source>
        <dbReference type="Proteomes" id="UP000515960"/>
    </source>
</evidence>
<keyword evidence="3" id="KW-1185">Reference proteome</keyword>
<keyword evidence="1" id="KW-0472">Membrane</keyword>
<organism evidence="2 3">
    <name type="scientific">Oscillibacter hominis</name>
    <dbReference type="NCBI Taxonomy" id="2763056"/>
    <lineage>
        <taxon>Bacteria</taxon>
        <taxon>Bacillati</taxon>
        <taxon>Bacillota</taxon>
        <taxon>Clostridia</taxon>
        <taxon>Eubacteriales</taxon>
        <taxon>Oscillospiraceae</taxon>
        <taxon>Oscillibacter</taxon>
    </lineage>
</organism>
<feature type="transmembrane region" description="Helical" evidence="1">
    <location>
        <begin position="5"/>
        <end position="25"/>
    </location>
</feature>
<dbReference type="Proteomes" id="UP000515960">
    <property type="component" value="Chromosome"/>
</dbReference>
<feature type="transmembrane region" description="Helical" evidence="1">
    <location>
        <begin position="156"/>
        <end position="173"/>
    </location>
</feature>
<feature type="transmembrane region" description="Helical" evidence="1">
    <location>
        <begin position="77"/>
        <end position="95"/>
    </location>
</feature>
<feature type="transmembrane region" description="Helical" evidence="1">
    <location>
        <begin position="185"/>
        <end position="203"/>
    </location>
</feature>
<dbReference type="Pfam" id="PF11457">
    <property type="entry name" value="DUF3021"/>
    <property type="match status" value="1"/>
</dbReference>
<feature type="transmembrane region" description="Helical" evidence="1">
    <location>
        <begin position="210"/>
        <end position="228"/>
    </location>
</feature>
<feature type="transmembrane region" description="Helical" evidence="1">
    <location>
        <begin position="107"/>
        <end position="125"/>
    </location>
</feature>
<dbReference type="EMBL" id="CP060490">
    <property type="protein sequence ID" value="QNL44689.1"/>
    <property type="molecule type" value="Genomic_DNA"/>
</dbReference>
<sequence>MKREIWTRLALGALYGVGVWFLLYSGGEPAGALVEACGTVGRARAAQVTAFAGFGLCAGLISLLWKRETMSFLKKSLISFLIVGTGMALWTWTLHGWDWQHQEGVNLWIGGTLILFVMDWARRFYGCRRDVDSIREKLKLTPPPSMLRWRETMPDMVLIAAVELVLPPLLRLVDARDFPVLTGLLYPYLVLPVVCFSSALSLGKRWGITPLYPVVCAVLTIPHIFWLYNSSALFQAGVAGAAALLGNLVGAAVRAYRKRNSA</sequence>
<keyword evidence="1" id="KW-1133">Transmembrane helix</keyword>
<evidence type="ECO:0000313" key="2">
    <source>
        <dbReference type="EMBL" id="QNL44689.1"/>
    </source>
</evidence>
<name>A0A7G9B558_9FIRM</name>
<dbReference type="AlphaFoldDB" id="A0A7G9B558"/>
<proteinExistence type="predicted"/>
<evidence type="ECO:0000256" key="1">
    <source>
        <dbReference type="SAM" id="Phobius"/>
    </source>
</evidence>
<gene>
    <name evidence="2" type="ORF">H8790_01135</name>
</gene>
<protein>
    <submittedName>
        <fullName evidence="2">DUF3021 family protein</fullName>
    </submittedName>
</protein>
<feature type="transmembrane region" description="Helical" evidence="1">
    <location>
        <begin position="234"/>
        <end position="256"/>
    </location>
</feature>
<accession>A0A7G9B558</accession>
<reference evidence="2 3" key="1">
    <citation type="submission" date="2020-08" db="EMBL/GenBank/DDBJ databases">
        <authorList>
            <person name="Liu C."/>
            <person name="Sun Q."/>
        </authorList>
    </citation>
    <scope>NUCLEOTIDE SEQUENCE [LARGE SCALE GENOMIC DNA]</scope>
    <source>
        <strain evidence="2 3">NSJ-62</strain>
    </source>
</reference>
<dbReference type="InterPro" id="IPR021560">
    <property type="entry name" value="DUF3021"/>
</dbReference>